<dbReference type="RefSeq" id="WP_234445814.1">
    <property type="nucleotide sequence ID" value="NZ_JAENRR010000027.1"/>
</dbReference>
<name>A0ABS1HLQ3_9BACT</name>
<comment type="caution">
    <text evidence="1">The sequence shown here is derived from an EMBL/GenBank/DDBJ whole genome shotgun (WGS) entry which is preliminary data.</text>
</comment>
<dbReference type="Proteomes" id="UP000605676">
    <property type="component" value="Unassembled WGS sequence"/>
</dbReference>
<sequence length="481" mass="53681">MRVGFLVITVLVAVVAKSQDAHYWTEQYGTSSMLLSNSVFGSVEDLGAVYYNPARLSFIEDNAFLISGKVYQYSSYKFETTTDTERTSPQKQSAFGGAPSLLAGTYRIKGLDKQSFAYSFLGRRRMDINIIESNSAYGNVLPSIPGEEHFSGDVILQKKFNEEWLGLSWAYGPNDRFSIGVTNFLTIRKQQAADEMQIKVYTESEDVETFSNHNSYQFSHMGLLWKIGLAWHLNPVSWGVTITTPTVSLSGDGAFLYERVYTGIYDSNPVYELNGQRKLETTYKTPFSIAGGLGIKLKRGSLHASAEYFGPVKEYTLMSGVPFEGQSTGEVYQAYLIDELNPVLNFGIGYNFVLSDEIVGYLSYSTDFSAAVAGLNDDSGFRAVSYSSTFNSDINHFGGGVELHLKRVDITFGATYSTTKYTLERPISFPPSGGNGLLETGAQTDIRWNRWRFIIGISIPFLTDFAKKWEEKLFNKEETSN</sequence>
<proteinExistence type="predicted"/>
<protein>
    <recommendedName>
        <fullName evidence="3">Long-chain fatty acid transport protein</fullName>
    </recommendedName>
</protein>
<dbReference type="Gene3D" id="2.40.160.60">
    <property type="entry name" value="Outer membrane protein transport protein (OMPP1/FadL/TodX)"/>
    <property type="match status" value="1"/>
</dbReference>
<reference evidence="1 2" key="1">
    <citation type="submission" date="2021-01" db="EMBL/GenBank/DDBJ databases">
        <title>Carboxyliciviraga sp.nov., isolated from coastal sediments.</title>
        <authorList>
            <person name="Lu D."/>
            <person name="Zhang T."/>
        </authorList>
    </citation>
    <scope>NUCLEOTIDE SEQUENCE [LARGE SCALE GENOMIC DNA]</scope>
    <source>
        <strain evidence="1 2">N1Y132</strain>
    </source>
</reference>
<evidence type="ECO:0008006" key="3">
    <source>
        <dbReference type="Google" id="ProtNLM"/>
    </source>
</evidence>
<evidence type="ECO:0000313" key="1">
    <source>
        <dbReference type="EMBL" id="MBK3518089.1"/>
    </source>
</evidence>
<gene>
    <name evidence="1" type="ORF">JIV24_12160</name>
</gene>
<organism evidence="1 2">
    <name type="scientific">Carboxylicivirga marina</name>
    <dbReference type="NCBI Taxonomy" id="2800988"/>
    <lineage>
        <taxon>Bacteria</taxon>
        <taxon>Pseudomonadati</taxon>
        <taxon>Bacteroidota</taxon>
        <taxon>Bacteroidia</taxon>
        <taxon>Marinilabiliales</taxon>
        <taxon>Marinilabiliaceae</taxon>
        <taxon>Carboxylicivirga</taxon>
    </lineage>
</organism>
<accession>A0ABS1HLQ3</accession>
<keyword evidence="2" id="KW-1185">Reference proteome</keyword>
<dbReference type="EMBL" id="JAENRR010000027">
    <property type="protein sequence ID" value="MBK3518089.1"/>
    <property type="molecule type" value="Genomic_DNA"/>
</dbReference>
<evidence type="ECO:0000313" key="2">
    <source>
        <dbReference type="Proteomes" id="UP000605676"/>
    </source>
</evidence>